<name>A0A6B9JB41_9CAUD</name>
<evidence type="ECO:0000313" key="2">
    <source>
        <dbReference type="Proteomes" id="UP000435913"/>
    </source>
</evidence>
<dbReference type="KEGG" id="vg:77925337"/>
<protein>
    <submittedName>
        <fullName evidence="1">Uncharacterized protein</fullName>
    </submittedName>
</protein>
<dbReference type="GeneID" id="77925337"/>
<keyword evidence="2" id="KW-1185">Reference proteome</keyword>
<organism evidence="1 2">
    <name type="scientific">Vibrio phage NF</name>
    <dbReference type="NCBI Taxonomy" id="2686202"/>
    <lineage>
        <taxon>Viruses</taxon>
        <taxon>Duplodnaviria</taxon>
        <taxon>Heunggongvirae</taxon>
        <taxon>Uroviricota</taxon>
        <taxon>Caudoviricetes</taxon>
        <taxon>Enfavirus</taxon>
        <taxon>Enfavirus NF</taxon>
    </lineage>
</organism>
<dbReference type="Proteomes" id="UP000435913">
    <property type="component" value="Segment"/>
</dbReference>
<proteinExistence type="predicted"/>
<dbReference type="RefSeq" id="YP_010649777.1">
    <property type="nucleotide sequence ID" value="NC_070773.1"/>
</dbReference>
<evidence type="ECO:0000313" key="1">
    <source>
        <dbReference type="EMBL" id="QGZ13259.1"/>
    </source>
</evidence>
<dbReference type="EMBL" id="MN812722">
    <property type="protein sequence ID" value="QGZ13259.1"/>
    <property type="molecule type" value="Genomic_DNA"/>
</dbReference>
<accession>A0A6B9JB41</accession>
<sequence length="61" mass="6927">MTILEQVDIILSSTPIDKWTSAEMALMIGCGQNKIAPVIKLLPYEVESIRESKKIYYRKVA</sequence>
<reference evidence="1" key="1">
    <citation type="submission" date="2019-12" db="EMBL/GenBank/DDBJ databases">
        <title>Isolation and complete genomic sequence of bacteriophage NF: A novel Vibrio alginolyticus phage isolated from the coastal water of Qingdao, China.</title>
        <authorList>
            <person name="Zhang X."/>
        </authorList>
    </citation>
    <scope>NUCLEOTIDE SEQUENCE [LARGE SCALE GENOMIC DNA]</scope>
</reference>